<accession>A0A0E0LYD6</accession>
<dbReference type="Gramene" id="OPUNC09G00720.1">
    <property type="protein sequence ID" value="OPUNC09G00720.1"/>
    <property type="gene ID" value="OPUNC09G00720"/>
</dbReference>
<dbReference type="Proteomes" id="UP000026962">
    <property type="component" value="Chromosome 9"/>
</dbReference>
<dbReference type="HOGENOM" id="CLU_2458668_0_0_1"/>
<evidence type="ECO:0000313" key="2">
    <source>
        <dbReference type="Proteomes" id="UP000026962"/>
    </source>
</evidence>
<dbReference type="AlphaFoldDB" id="A0A0E0LYD6"/>
<evidence type="ECO:0000313" key="1">
    <source>
        <dbReference type="EnsemblPlants" id="OPUNC09G00720.1"/>
    </source>
</evidence>
<protein>
    <submittedName>
        <fullName evidence="1">Uncharacterized protein</fullName>
    </submittedName>
</protein>
<proteinExistence type="predicted"/>
<reference evidence="1" key="1">
    <citation type="submission" date="2015-04" db="UniProtKB">
        <authorList>
            <consortium name="EnsemblPlants"/>
        </authorList>
    </citation>
    <scope>IDENTIFICATION</scope>
</reference>
<organism evidence="1">
    <name type="scientific">Oryza punctata</name>
    <name type="common">Red rice</name>
    <dbReference type="NCBI Taxonomy" id="4537"/>
    <lineage>
        <taxon>Eukaryota</taxon>
        <taxon>Viridiplantae</taxon>
        <taxon>Streptophyta</taxon>
        <taxon>Embryophyta</taxon>
        <taxon>Tracheophyta</taxon>
        <taxon>Spermatophyta</taxon>
        <taxon>Magnoliopsida</taxon>
        <taxon>Liliopsida</taxon>
        <taxon>Poales</taxon>
        <taxon>Poaceae</taxon>
        <taxon>BOP clade</taxon>
        <taxon>Oryzoideae</taxon>
        <taxon>Oryzeae</taxon>
        <taxon>Oryzinae</taxon>
        <taxon>Oryza</taxon>
    </lineage>
</organism>
<keyword evidence="2" id="KW-1185">Reference proteome</keyword>
<name>A0A0E0LYD6_ORYPU</name>
<sequence>MAQVTFNCTRILMKNVDHLGLGKPTMTHEKRADVIFHSFIEVDLVKWLSKGSRGPRQFIGRSPVSLRRATRKAAHDAVRKLEKCPSYDQ</sequence>
<reference evidence="1" key="2">
    <citation type="submission" date="2018-05" db="EMBL/GenBank/DDBJ databases">
        <title>OpunRS2 (Oryza punctata Reference Sequence Version 2).</title>
        <authorList>
            <person name="Zhang J."/>
            <person name="Kudrna D."/>
            <person name="Lee S."/>
            <person name="Talag J."/>
            <person name="Welchert J."/>
            <person name="Wing R.A."/>
        </authorList>
    </citation>
    <scope>NUCLEOTIDE SEQUENCE [LARGE SCALE GENOMIC DNA]</scope>
</reference>
<dbReference type="EnsemblPlants" id="OPUNC09G00720.1">
    <property type="protein sequence ID" value="OPUNC09G00720.1"/>
    <property type="gene ID" value="OPUNC09G00720"/>
</dbReference>